<evidence type="ECO:0000256" key="8">
    <source>
        <dbReference type="ARBA" id="ARBA00023034"/>
    </source>
</evidence>
<keyword evidence="6" id="KW-0735">Signal-anchor</keyword>
<evidence type="ECO:0000256" key="10">
    <source>
        <dbReference type="ARBA" id="ARBA00023180"/>
    </source>
</evidence>
<evidence type="ECO:0000256" key="1">
    <source>
        <dbReference type="ARBA" id="ARBA00004323"/>
    </source>
</evidence>
<keyword evidence="5" id="KW-0812">Transmembrane</keyword>
<keyword evidence="4" id="KW-0808">Transferase</keyword>
<protein>
    <recommendedName>
        <fullName evidence="11">Hexosyltransferase</fullName>
        <ecNumber evidence="11">2.4.1.-</ecNumber>
    </recommendedName>
</protein>
<organism evidence="12">
    <name type="scientific">Notodromas monacha</name>
    <dbReference type="NCBI Taxonomy" id="399045"/>
    <lineage>
        <taxon>Eukaryota</taxon>
        <taxon>Metazoa</taxon>
        <taxon>Ecdysozoa</taxon>
        <taxon>Arthropoda</taxon>
        <taxon>Crustacea</taxon>
        <taxon>Oligostraca</taxon>
        <taxon>Ostracoda</taxon>
        <taxon>Podocopa</taxon>
        <taxon>Podocopida</taxon>
        <taxon>Cypridocopina</taxon>
        <taxon>Cypridoidea</taxon>
        <taxon>Cyprididae</taxon>
        <taxon>Notodromas</taxon>
    </lineage>
</organism>
<evidence type="ECO:0000256" key="5">
    <source>
        <dbReference type="ARBA" id="ARBA00022692"/>
    </source>
</evidence>
<comment type="subcellular location">
    <subcellularLocation>
        <location evidence="1 11">Golgi apparatus membrane</location>
        <topology evidence="1 11">Single-pass type II membrane protein</topology>
    </subcellularLocation>
</comment>
<keyword evidence="9" id="KW-0472">Membrane</keyword>
<dbReference type="Gene3D" id="3.90.550.50">
    <property type="match status" value="1"/>
</dbReference>
<dbReference type="EC" id="2.4.1.-" evidence="11"/>
<proteinExistence type="inferred from homology"/>
<evidence type="ECO:0000256" key="2">
    <source>
        <dbReference type="ARBA" id="ARBA00008661"/>
    </source>
</evidence>
<evidence type="ECO:0000313" key="13">
    <source>
        <dbReference type="Proteomes" id="UP000678499"/>
    </source>
</evidence>
<dbReference type="AlphaFoldDB" id="A0A7R9BFB9"/>
<keyword evidence="10" id="KW-0325">Glycoprotein</keyword>
<evidence type="ECO:0000256" key="11">
    <source>
        <dbReference type="RuleBase" id="RU363063"/>
    </source>
</evidence>
<dbReference type="Proteomes" id="UP000678499">
    <property type="component" value="Unassembled WGS sequence"/>
</dbReference>
<evidence type="ECO:0000313" key="12">
    <source>
        <dbReference type="EMBL" id="CAD7273461.1"/>
    </source>
</evidence>
<keyword evidence="8 11" id="KW-0333">Golgi apparatus</keyword>
<dbReference type="FunFam" id="3.90.550.50:FF:000001">
    <property type="entry name" value="Hexosyltransferase"/>
    <property type="match status" value="1"/>
</dbReference>
<evidence type="ECO:0000256" key="7">
    <source>
        <dbReference type="ARBA" id="ARBA00022989"/>
    </source>
</evidence>
<comment type="similarity">
    <text evidence="2 11">Belongs to the glycosyltransferase 31 family.</text>
</comment>
<dbReference type="PANTHER" id="PTHR11214:SF379">
    <property type="entry name" value="HEXOSYLTRANSFERASE-RELATED"/>
    <property type="match status" value="1"/>
</dbReference>
<evidence type="ECO:0000256" key="3">
    <source>
        <dbReference type="ARBA" id="ARBA00022676"/>
    </source>
</evidence>
<dbReference type="GO" id="GO:0016758">
    <property type="term" value="F:hexosyltransferase activity"/>
    <property type="evidence" value="ECO:0007669"/>
    <property type="project" value="InterPro"/>
</dbReference>
<reference evidence="12" key="1">
    <citation type="submission" date="2020-11" db="EMBL/GenBank/DDBJ databases">
        <authorList>
            <person name="Tran Van P."/>
        </authorList>
    </citation>
    <scope>NUCLEOTIDE SEQUENCE</scope>
</reference>
<dbReference type="InterPro" id="IPR002659">
    <property type="entry name" value="Glyco_trans_31"/>
</dbReference>
<sequence>MERSADSEQIPTQQFGRTSGRYLSSFRLTLANVSETEWQKNSSPMPMTSLSLETSISEVFIVFKNASKTVETSSAVPVTAAPTTAMSLLGDEFQIEAEDLCETDTDMEILLTILITSAPTHQVQRNTIRQTWGHFAMRRDIRIAFVVGVSGNQKVEDQIAEESRLFRDIIQISLVDNYFNLTSKVRSMLRWTSVHCSNTQFLLKTDDDMFINIPVLLDFLRSRANISNVIYGRIATKWKPARSKKSKWFVSKGEWESKFYPNFVTGPAYLMTFDCVTKLLAAAEGVPLLKLEDVFTTGILAEKAGIRREGVKKFSNIRPKINNTCALSKLISAHDIKSSEMFDIWRRLQDPGRKPCKG</sequence>
<accession>A0A7R9BFB9</accession>
<dbReference type="EMBL" id="OA882170">
    <property type="protein sequence ID" value="CAD7273461.1"/>
    <property type="molecule type" value="Genomic_DNA"/>
</dbReference>
<dbReference type="EMBL" id="CAJPEX010000133">
    <property type="protein sequence ID" value="CAG0913613.1"/>
    <property type="molecule type" value="Genomic_DNA"/>
</dbReference>
<evidence type="ECO:0000256" key="4">
    <source>
        <dbReference type="ARBA" id="ARBA00022679"/>
    </source>
</evidence>
<dbReference type="GO" id="GO:0000139">
    <property type="term" value="C:Golgi membrane"/>
    <property type="evidence" value="ECO:0007669"/>
    <property type="project" value="UniProtKB-SubCell"/>
</dbReference>
<gene>
    <name evidence="12" type="ORF">NMOB1V02_LOCUS1345</name>
</gene>
<name>A0A7R9BFB9_9CRUS</name>
<dbReference type="OrthoDB" id="6374241at2759"/>
<evidence type="ECO:0000256" key="9">
    <source>
        <dbReference type="ARBA" id="ARBA00023136"/>
    </source>
</evidence>
<dbReference type="Pfam" id="PF01762">
    <property type="entry name" value="Galactosyl_T"/>
    <property type="match status" value="1"/>
</dbReference>
<dbReference type="GO" id="GO:0006493">
    <property type="term" value="P:protein O-linked glycosylation"/>
    <property type="evidence" value="ECO:0007669"/>
    <property type="project" value="TreeGrafter"/>
</dbReference>
<keyword evidence="13" id="KW-1185">Reference proteome</keyword>
<keyword evidence="3 11" id="KW-0328">Glycosyltransferase</keyword>
<keyword evidence="7" id="KW-1133">Transmembrane helix</keyword>
<evidence type="ECO:0000256" key="6">
    <source>
        <dbReference type="ARBA" id="ARBA00022968"/>
    </source>
</evidence>
<dbReference type="PANTHER" id="PTHR11214">
    <property type="entry name" value="BETA-1,3-N-ACETYLGLUCOSAMINYLTRANSFERASE"/>
    <property type="match status" value="1"/>
</dbReference>